<organism evidence="4 5">
    <name type="scientific">Giardia intestinalis (strain P15)</name>
    <name type="common">Giardia lamblia</name>
    <dbReference type="NCBI Taxonomy" id="658858"/>
    <lineage>
        <taxon>Eukaryota</taxon>
        <taxon>Metamonada</taxon>
        <taxon>Diplomonadida</taxon>
        <taxon>Hexamitidae</taxon>
        <taxon>Giardiinae</taxon>
        <taxon>Giardia</taxon>
    </lineage>
</organism>
<name>E1EXH8_GIAIA</name>
<feature type="chain" id="PRO_5003144994" evidence="2">
    <location>
        <begin position="31"/>
        <end position="635"/>
    </location>
</feature>
<dbReference type="OMA" id="CTAKNDG"/>
<evidence type="ECO:0000259" key="3">
    <source>
        <dbReference type="SMART" id="SM00181"/>
    </source>
</evidence>
<accession>E1EXH8</accession>
<dbReference type="PANTHER" id="PTHR23275">
    <property type="entry name" value="CABRIOLET.-RELATED"/>
    <property type="match status" value="1"/>
</dbReference>
<keyword evidence="1" id="KW-0812">Transmembrane</keyword>
<keyword evidence="1" id="KW-0472">Membrane</keyword>
<dbReference type="SMART" id="SM00261">
    <property type="entry name" value="FU"/>
    <property type="match status" value="5"/>
</dbReference>
<evidence type="ECO:0000313" key="5">
    <source>
        <dbReference type="Proteomes" id="UP000008974"/>
    </source>
</evidence>
<evidence type="ECO:0000256" key="1">
    <source>
        <dbReference type="SAM" id="Phobius"/>
    </source>
</evidence>
<dbReference type="InterPro" id="IPR005127">
    <property type="entry name" value="Giardia_VSP"/>
</dbReference>
<dbReference type="SUPFAM" id="SSF57184">
    <property type="entry name" value="Growth factor receptor domain"/>
    <property type="match status" value="4"/>
</dbReference>
<protein>
    <submittedName>
        <fullName evidence="4">VSP AS8</fullName>
    </submittedName>
</protein>
<dbReference type="PANTHER" id="PTHR23275:SF100">
    <property type="entry name" value="EGF-LIKE DOMAIN-CONTAINING PROTEIN"/>
    <property type="match status" value="1"/>
</dbReference>
<feature type="domain" description="EGF-like" evidence="3">
    <location>
        <begin position="365"/>
        <end position="403"/>
    </location>
</feature>
<dbReference type="SMART" id="SM00181">
    <property type="entry name" value="EGF"/>
    <property type="match status" value="4"/>
</dbReference>
<dbReference type="Gene3D" id="2.10.220.10">
    <property type="entry name" value="Hormone Receptor, Insulin-like Growth Factor Receptor 1, Chain A, domain 2"/>
    <property type="match status" value="2"/>
</dbReference>
<sequence length="635" mass="66409">MLSAPWIASSMFDRIFFGIIILQLVWTAEATEKSPAVTCDEDKTGGQVSKKCKQNMCTVWIGGSNFCSQCSTEAEHLVNGRCVTADEDTDNKCTAKNDGTCTSCKAGFFLHRGGCYEIGSDIGLLVCDDKTATVNKDGICVACHEGYFKNPASDADSSKESCIACNNTAGADYNKGVQNCATCDAPETPGQDSAEQTVTCKSCMDGYYGTANCQQCHADCKTCTGSGEDKCTSCKDTDKQYFKEGASSDGTGTCVAENGCGDTHFPVAEDKKCYPCGSVNKGGITDCKTCSKTGATVKCLTCENNKKPNEAGTSCFECPMEHCEKCSKDSTCEACGSEKKLSPKKDLCLDACPAGTYTNTNNCNLCHESCAECYGDTEATSCTACYPGYVLTYGNDKIKGKCVLECTEDLTIHCIAGQCDGIIGGSRYCKKCEDGYAPIDGICTAVGEAVVRSADVCKAQSGVCTECKGDYALLSGGCYNTKQLPGKLVCTAATDGSCTTCANGQSQSGGKCPECPANCEKCSNPSTCTKCLPGYYKGANSNCFKCIEDDSNSSNRIIGIASCISCDPPASGSGPVICYVTQQKTDDNTGDNTGGSTNKSGLSTGAIAGISVAAIVVVGGLVGFLCWWFLCRGKA</sequence>
<evidence type="ECO:0000256" key="2">
    <source>
        <dbReference type="SAM" id="SignalP"/>
    </source>
</evidence>
<dbReference type="InterPro" id="IPR006212">
    <property type="entry name" value="Furin_repeat"/>
</dbReference>
<feature type="transmembrane region" description="Helical" evidence="1">
    <location>
        <begin position="606"/>
        <end position="630"/>
    </location>
</feature>
<reference evidence="4 5" key="1">
    <citation type="journal article" date="2010" name="BMC Genomics">
        <title>Genome analysis and comparative genomics of a Giardia intestinalis assemblage E isolate.</title>
        <authorList>
            <person name="Jerlstrom-Hultqvist J."/>
            <person name="Franzen O."/>
            <person name="Ankarklev J."/>
            <person name="Xu F."/>
            <person name="Nohynkova E."/>
            <person name="Andersson J.O."/>
            <person name="Svard S.G."/>
            <person name="Andersson B."/>
        </authorList>
    </citation>
    <scope>NUCLEOTIDE SEQUENCE [LARGE SCALE GENOMIC DNA]</scope>
    <source>
        <strain evidence="4 5">P15</strain>
    </source>
</reference>
<evidence type="ECO:0000313" key="4">
    <source>
        <dbReference type="EMBL" id="EFO65065.1"/>
    </source>
</evidence>
<feature type="domain" description="EGF-like" evidence="3">
    <location>
        <begin position="164"/>
        <end position="214"/>
    </location>
</feature>
<dbReference type="EMBL" id="ACVC01000048">
    <property type="protein sequence ID" value="EFO65065.1"/>
    <property type="molecule type" value="Genomic_DNA"/>
</dbReference>
<feature type="domain" description="EGF-like" evidence="3">
    <location>
        <begin position="514"/>
        <end position="544"/>
    </location>
</feature>
<comment type="caution">
    <text evidence="4">The sequence shown here is derived from an EMBL/GenBank/DDBJ whole genome shotgun (WGS) entry which is preliminary data.</text>
</comment>
<proteinExistence type="predicted"/>
<dbReference type="InterPro" id="IPR000742">
    <property type="entry name" value="EGF"/>
</dbReference>
<feature type="signal peptide" evidence="2">
    <location>
        <begin position="1"/>
        <end position="30"/>
    </location>
</feature>
<dbReference type="Proteomes" id="UP000008974">
    <property type="component" value="Unassembled WGS sequence"/>
</dbReference>
<feature type="domain" description="EGF-like" evidence="3">
    <location>
        <begin position="405"/>
        <end position="444"/>
    </location>
</feature>
<keyword evidence="1" id="KW-1133">Transmembrane helix</keyword>
<dbReference type="InterPro" id="IPR009030">
    <property type="entry name" value="Growth_fac_rcpt_cys_sf"/>
</dbReference>
<gene>
    <name evidence="4" type="ORF">GLP15_1573</name>
</gene>
<dbReference type="Pfam" id="PF03302">
    <property type="entry name" value="VSP"/>
    <property type="match status" value="2"/>
</dbReference>
<dbReference type="VEuPathDB" id="GiardiaDB:GLP15_1573"/>
<dbReference type="InterPro" id="IPR052798">
    <property type="entry name" value="Giardia_VSA"/>
</dbReference>
<dbReference type="AlphaFoldDB" id="E1EXH8"/>
<keyword evidence="2" id="KW-0732">Signal</keyword>
<dbReference type="CDD" id="cd00064">
    <property type="entry name" value="FU"/>
    <property type="match status" value="1"/>
</dbReference>
<dbReference type="OrthoDB" id="300641at2759"/>